<accession>A0A067MMB5</accession>
<organism evidence="1 2">
    <name type="scientific">Botryobasidium botryosum (strain FD-172 SS1)</name>
    <dbReference type="NCBI Taxonomy" id="930990"/>
    <lineage>
        <taxon>Eukaryota</taxon>
        <taxon>Fungi</taxon>
        <taxon>Dikarya</taxon>
        <taxon>Basidiomycota</taxon>
        <taxon>Agaricomycotina</taxon>
        <taxon>Agaricomycetes</taxon>
        <taxon>Cantharellales</taxon>
        <taxon>Botryobasidiaceae</taxon>
        <taxon>Botryobasidium</taxon>
    </lineage>
</organism>
<sequence>MRELMGHESRAPPWGSVSVERPASVTLGSGSREGGSSGTLFSGSLSGVLWNNGPFKFDEKCISFRCDLDQRRHHRKVSADCGDNQGYRPVARLALHTACRSTGIQAGVGGDYPLCLAQYRPGPRSIAIGKPDLTFMELGTAKLDSDIKYSLLLAPPLLDFITDPILAHVADDYIFAGVYRDKGMQVAQTPRFGRLDRRALLQRLETLGLVYITSLYVTSARIADGRDLYDDKTTNDTPKQLEEAPRRRGSFACSRSALMASIRWLPLVSWKARATAMSPPNESIWRTPSKSILEWPQKLTISMHSHRLYARLEKPISSHTGKKRGSAWIGQRGRAE</sequence>
<name>A0A067MMB5_BOTB1</name>
<evidence type="ECO:0000313" key="2">
    <source>
        <dbReference type="Proteomes" id="UP000027195"/>
    </source>
</evidence>
<evidence type="ECO:0000313" key="1">
    <source>
        <dbReference type="EMBL" id="KDQ15835.1"/>
    </source>
</evidence>
<dbReference type="EMBL" id="KL198030">
    <property type="protein sequence ID" value="KDQ15835.1"/>
    <property type="molecule type" value="Genomic_DNA"/>
</dbReference>
<protein>
    <submittedName>
        <fullName evidence="1">Uncharacterized protein</fullName>
    </submittedName>
</protein>
<dbReference type="InParanoid" id="A0A067MMB5"/>
<keyword evidence="2" id="KW-1185">Reference proteome</keyword>
<reference evidence="2" key="1">
    <citation type="journal article" date="2014" name="Proc. Natl. Acad. Sci. U.S.A.">
        <title>Extensive sampling of basidiomycete genomes demonstrates inadequacy of the white-rot/brown-rot paradigm for wood decay fungi.</title>
        <authorList>
            <person name="Riley R."/>
            <person name="Salamov A.A."/>
            <person name="Brown D.W."/>
            <person name="Nagy L.G."/>
            <person name="Floudas D."/>
            <person name="Held B.W."/>
            <person name="Levasseur A."/>
            <person name="Lombard V."/>
            <person name="Morin E."/>
            <person name="Otillar R."/>
            <person name="Lindquist E.A."/>
            <person name="Sun H."/>
            <person name="LaButti K.M."/>
            <person name="Schmutz J."/>
            <person name="Jabbour D."/>
            <person name="Luo H."/>
            <person name="Baker S.E."/>
            <person name="Pisabarro A.G."/>
            <person name="Walton J.D."/>
            <person name="Blanchette R.A."/>
            <person name="Henrissat B."/>
            <person name="Martin F."/>
            <person name="Cullen D."/>
            <person name="Hibbett D.S."/>
            <person name="Grigoriev I.V."/>
        </authorList>
    </citation>
    <scope>NUCLEOTIDE SEQUENCE [LARGE SCALE GENOMIC DNA]</scope>
    <source>
        <strain evidence="2">FD-172 SS1</strain>
    </source>
</reference>
<dbReference type="HOGENOM" id="CLU_826368_0_0_1"/>
<dbReference type="AlphaFoldDB" id="A0A067MMB5"/>
<gene>
    <name evidence="1" type="ORF">BOTBODRAFT_273901</name>
</gene>
<dbReference type="Proteomes" id="UP000027195">
    <property type="component" value="Unassembled WGS sequence"/>
</dbReference>
<proteinExistence type="predicted"/>